<keyword evidence="1" id="KW-0812">Transmembrane</keyword>
<feature type="non-terminal residue" evidence="3">
    <location>
        <position position="348"/>
    </location>
</feature>
<organism evidence="3 4">
    <name type="scientific">Reticulomyxa filosa</name>
    <dbReference type="NCBI Taxonomy" id="46433"/>
    <lineage>
        <taxon>Eukaryota</taxon>
        <taxon>Sar</taxon>
        <taxon>Rhizaria</taxon>
        <taxon>Retaria</taxon>
        <taxon>Foraminifera</taxon>
        <taxon>Monothalamids</taxon>
        <taxon>Reticulomyxidae</taxon>
        <taxon>Reticulomyxa</taxon>
    </lineage>
</organism>
<dbReference type="Proteomes" id="UP000023152">
    <property type="component" value="Unassembled WGS sequence"/>
</dbReference>
<comment type="caution">
    <text evidence="3">The sequence shown here is derived from an EMBL/GenBank/DDBJ whole genome shotgun (WGS) entry which is preliminary data.</text>
</comment>
<dbReference type="SMART" id="SM00955">
    <property type="entry name" value="RNB"/>
    <property type="match status" value="1"/>
</dbReference>
<dbReference type="InterPro" id="IPR012340">
    <property type="entry name" value="NA-bd_OB-fold"/>
</dbReference>
<dbReference type="InterPro" id="IPR001900">
    <property type="entry name" value="RNase_II/R"/>
</dbReference>
<evidence type="ECO:0000256" key="1">
    <source>
        <dbReference type="SAM" id="Phobius"/>
    </source>
</evidence>
<dbReference type="AlphaFoldDB" id="X6P4D4"/>
<gene>
    <name evidence="3" type="ORF">RFI_03727</name>
</gene>
<feature type="transmembrane region" description="Helical" evidence="1">
    <location>
        <begin position="47"/>
        <end position="66"/>
    </location>
</feature>
<sequence length="348" mass="40837">LLLKKQYEQKFIFFFKNKFSHCAWSGDAKKQFKIKSKWRRNSKANKIVFFIVKCFVPTFVLFYQFYLKKYAKVRNEFLHSKKFMKNNLNSCQFSKEVEESVSKLEVTSKDFENRKDLRKSRIFTIDPTNSKDFDDALSIETIDTNKYRIGVHIADVSHFVRPGTLVDAEARNRATSVYLVDRVLHMLPTHLSTDLCSLNPDADRLTFSLFVNVDENCQVLEEEGSPWFGRTVIRSQARLNYETAHFMIEDDEKQLKELHECVKISSDTTLEQIKTDIQLMYRLAEKKKQKRLTEGAVRLKEPKLRFELKTHHQVEKNFVLVFEPAAELKSSGMVEEMMLLANTEVAKQ</sequence>
<protein>
    <submittedName>
        <fullName evidence="3">Ribonuclease R</fullName>
    </submittedName>
</protein>
<dbReference type="PANTHER" id="PTHR23355:SF9">
    <property type="entry name" value="DIS3-LIKE EXONUCLEASE 2"/>
    <property type="match status" value="1"/>
</dbReference>
<name>X6P4D4_RETFI</name>
<dbReference type="OrthoDB" id="372421at2759"/>
<reference evidence="3 4" key="1">
    <citation type="journal article" date="2013" name="Curr. Biol.">
        <title>The Genome of the Foraminiferan Reticulomyxa filosa.</title>
        <authorList>
            <person name="Glockner G."/>
            <person name="Hulsmann N."/>
            <person name="Schleicher M."/>
            <person name="Noegel A.A."/>
            <person name="Eichinger L."/>
            <person name="Gallinger C."/>
            <person name="Pawlowski J."/>
            <person name="Sierra R."/>
            <person name="Euteneuer U."/>
            <person name="Pillet L."/>
            <person name="Moustafa A."/>
            <person name="Platzer M."/>
            <person name="Groth M."/>
            <person name="Szafranski K."/>
            <person name="Schliwa M."/>
        </authorList>
    </citation>
    <scope>NUCLEOTIDE SEQUENCE [LARGE SCALE GENOMIC DNA]</scope>
</reference>
<dbReference type="EMBL" id="ASPP01003444">
    <property type="protein sequence ID" value="ETO33380.1"/>
    <property type="molecule type" value="Genomic_DNA"/>
</dbReference>
<feature type="domain" description="RNB" evidence="2">
    <location>
        <begin position="114"/>
        <end position="348"/>
    </location>
</feature>
<evidence type="ECO:0000259" key="2">
    <source>
        <dbReference type="SMART" id="SM00955"/>
    </source>
</evidence>
<evidence type="ECO:0000313" key="3">
    <source>
        <dbReference type="EMBL" id="ETO33380.1"/>
    </source>
</evidence>
<keyword evidence="1" id="KW-0472">Membrane</keyword>
<keyword evidence="4" id="KW-1185">Reference proteome</keyword>
<dbReference type="PANTHER" id="PTHR23355">
    <property type="entry name" value="RIBONUCLEASE"/>
    <property type="match status" value="1"/>
</dbReference>
<dbReference type="SUPFAM" id="SSF50249">
    <property type="entry name" value="Nucleic acid-binding proteins"/>
    <property type="match status" value="1"/>
</dbReference>
<dbReference type="GO" id="GO:0000175">
    <property type="term" value="F:3'-5'-RNA exonuclease activity"/>
    <property type="evidence" value="ECO:0007669"/>
    <property type="project" value="TreeGrafter"/>
</dbReference>
<dbReference type="GO" id="GO:0000932">
    <property type="term" value="C:P-body"/>
    <property type="evidence" value="ECO:0007669"/>
    <property type="project" value="TreeGrafter"/>
</dbReference>
<dbReference type="GO" id="GO:0003723">
    <property type="term" value="F:RNA binding"/>
    <property type="evidence" value="ECO:0007669"/>
    <property type="project" value="InterPro"/>
</dbReference>
<dbReference type="Pfam" id="PF00773">
    <property type="entry name" value="RNB"/>
    <property type="match status" value="1"/>
</dbReference>
<keyword evidence="1" id="KW-1133">Transmembrane helix</keyword>
<feature type="non-terminal residue" evidence="3">
    <location>
        <position position="1"/>
    </location>
</feature>
<dbReference type="InterPro" id="IPR050180">
    <property type="entry name" value="RNR_Ribonuclease"/>
</dbReference>
<dbReference type="GO" id="GO:0006402">
    <property type="term" value="P:mRNA catabolic process"/>
    <property type="evidence" value="ECO:0007669"/>
    <property type="project" value="TreeGrafter"/>
</dbReference>
<proteinExistence type="predicted"/>
<evidence type="ECO:0000313" key="4">
    <source>
        <dbReference type="Proteomes" id="UP000023152"/>
    </source>
</evidence>
<accession>X6P4D4</accession>